<sequence length="164" mass="18016">MQALPPQRSRRSFRHPSQPAVMGQMQAFHIRECAAAFSATLLQPAVMGQNAGLPPQRVAPQLLERTFSNRPYGTKCRLFHLRGRAAASSATLLQPAVMDKMQAFHLRGSRRSFWCNPSQPAVKGQNAGSSTSERSRRSFLRNPSPTAVMGQNAGLPPQRVAPQL</sequence>
<reference evidence="2 3" key="1">
    <citation type="journal article" date="2022" name="Nat. Ecol. Evol.">
        <title>A masculinizing supergene underlies an exaggerated male reproductive morph in a spider.</title>
        <authorList>
            <person name="Hendrickx F."/>
            <person name="De Corte Z."/>
            <person name="Sonet G."/>
            <person name="Van Belleghem S.M."/>
            <person name="Kostlbacher S."/>
            <person name="Vangestel C."/>
        </authorList>
    </citation>
    <scope>NUCLEOTIDE SEQUENCE [LARGE SCALE GENOMIC DNA]</scope>
    <source>
        <strain evidence="2">W744_W776</strain>
    </source>
</reference>
<organism evidence="2 3">
    <name type="scientific">Oedothorax gibbosus</name>
    <dbReference type="NCBI Taxonomy" id="931172"/>
    <lineage>
        <taxon>Eukaryota</taxon>
        <taxon>Metazoa</taxon>
        <taxon>Ecdysozoa</taxon>
        <taxon>Arthropoda</taxon>
        <taxon>Chelicerata</taxon>
        <taxon>Arachnida</taxon>
        <taxon>Araneae</taxon>
        <taxon>Araneomorphae</taxon>
        <taxon>Entelegynae</taxon>
        <taxon>Araneoidea</taxon>
        <taxon>Linyphiidae</taxon>
        <taxon>Erigoninae</taxon>
        <taxon>Oedothorax</taxon>
    </lineage>
</organism>
<accession>A0AAV6VSD0</accession>
<evidence type="ECO:0000313" key="2">
    <source>
        <dbReference type="EMBL" id="KAG8199782.1"/>
    </source>
</evidence>
<comment type="caution">
    <text evidence="2">The sequence shown here is derived from an EMBL/GenBank/DDBJ whole genome shotgun (WGS) entry which is preliminary data.</text>
</comment>
<feature type="region of interest" description="Disordered" evidence="1">
    <location>
        <begin position="115"/>
        <end position="164"/>
    </location>
</feature>
<name>A0AAV6VSD0_9ARAC</name>
<evidence type="ECO:0000256" key="1">
    <source>
        <dbReference type="SAM" id="MobiDB-lite"/>
    </source>
</evidence>
<evidence type="ECO:0000313" key="3">
    <source>
        <dbReference type="Proteomes" id="UP000827092"/>
    </source>
</evidence>
<proteinExistence type="predicted"/>
<protein>
    <submittedName>
        <fullName evidence="2">Uncharacterized protein</fullName>
    </submittedName>
</protein>
<dbReference type="Proteomes" id="UP000827092">
    <property type="component" value="Unassembled WGS sequence"/>
</dbReference>
<gene>
    <name evidence="2" type="ORF">JTE90_000875</name>
</gene>
<dbReference type="AlphaFoldDB" id="A0AAV6VSD0"/>
<keyword evidence="3" id="KW-1185">Reference proteome</keyword>
<dbReference type="EMBL" id="JAFNEN010000024">
    <property type="protein sequence ID" value="KAG8199782.1"/>
    <property type="molecule type" value="Genomic_DNA"/>
</dbReference>